<gene>
    <name evidence="1" type="ORF">Ciccas_013730</name>
</gene>
<accession>A0ABD2PMW9</accession>
<dbReference type="Proteomes" id="UP001626550">
    <property type="component" value="Unassembled WGS sequence"/>
</dbReference>
<name>A0ABD2PMW9_9PLAT</name>
<comment type="caution">
    <text evidence="1">The sequence shown here is derived from an EMBL/GenBank/DDBJ whole genome shotgun (WGS) entry which is preliminary data.</text>
</comment>
<dbReference type="AlphaFoldDB" id="A0ABD2PMW9"/>
<organism evidence="1 2">
    <name type="scientific">Cichlidogyrus casuarinus</name>
    <dbReference type="NCBI Taxonomy" id="1844966"/>
    <lineage>
        <taxon>Eukaryota</taxon>
        <taxon>Metazoa</taxon>
        <taxon>Spiralia</taxon>
        <taxon>Lophotrochozoa</taxon>
        <taxon>Platyhelminthes</taxon>
        <taxon>Monogenea</taxon>
        <taxon>Monopisthocotylea</taxon>
        <taxon>Dactylogyridea</taxon>
        <taxon>Ancyrocephalidae</taxon>
        <taxon>Cichlidogyrus</taxon>
    </lineage>
</organism>
<evidence type="ECO:0000313" key="2">
    <source>
        <dbReference type="Proteomes" id="UP001626550"/>
    </source>
</evidence>
<dbReference type="EMBL" id="JBJKFK010006586">
    <property type="protein sequence ID" value="KAL3307751.1"/>
    <property type="molecule type" value="Genomic_DNA"/>
</dbReference>
<keyword evidence="2" id="KW-1185">Reference proteome</keyword>
<sequence>MEKNEKIGSSRNRKQRTRNCLRQLLHCWCLSMPKEKPNKTVDSLSNCAQSFEATVRLVQDDRESQSNELYQFLVNAKDPLHDCLVKFLEQKIGILVLGSCLAKSSPQTAIALQIVTVATYEQSLRRMCGSRTAIDAESGKARQVLSLPHDLVDVFRQAGALDRLQVRDLRLAAGWSPQELQEALDESFGNGTPFPLNRNRFLLVSPSTAIVSLTPPLILDPPFMIINQFERSNKYHLHYRLFSLSLSHELPLPRQDQWVTLVCDRFELTAYFLRINYCPANRRFLAIETLASLHKNKYAIRPLDHRLCTCFKYGARMLS</sequence>
<proteinExistence type="predicted"/>
<evidence type="ECO:0000313" key="1">
    <source>
        <dbReference type="EMBL" id="KAL3307751.1"/>
    </source>
</evidence>
<protein>
    <submittedName>
        <fullName evidence="1">Uncharacterized protein</fullName>
    </submittedName>
</protein>
<reference evidence="1 2" key="1">
    <citation type="submission" date="2024-11" db="EMBL/GenBank/DDBJ databases">
        <title>Adaptive evolution of stress response genes in parasites aligns with host niche diversity.</title>
        <authorList>
            <person name="Hahn C."/>
            <person name="Resl P."/>
        </authorList>
    </citation>
    <scope>NUCLEOTIDE SEQUENCE [LARGE SCALE GENOMIC DNA]</scope>
    <source>
        <strain evidence="1">EGGRZ-B1_66</strain>
        <tissue evidence="1">Body</tissue>
    </source>
</reference>